<sequence length="39" mass="4269">MGLYIVGEIVKYHEGTITVDSTVGKDSTFTVTLPIRKKA</sequence>
<dbReference type="InterPro" id="IPR003594">
    <property type="entry name" value="HATPase_dom"/>
</dbReference>
<accession>D6TV02</accession>
<organism evidence="2 3">
    <name type="scientific">Ktedonobacter racemifer DSM 44963</name>
    <dbReference type="NCBI Taxonomy" id="485913"/>
    <lineage>
        <taxon>Bacteria</taxon>
        <taxon>Bacillati</taxon>
        <taxon>Chloroflexota</taxon>
        <taxon>Ktedonobacteria</taxon>
        <taxon>Ktedonobacterales</taxon>
        <taxon>Ktedonobacteraceae</taxon>
        <taxon>Ktedonobacter</taxon>
    </lineage>
</organism>
<protein>
    <submittedName>
        <fullName evidence="2">ATP-binding region ATPase domain protein</fullName>
    </submittedName>
</protein>
<comment type="caution">
    <text evidence="2">The sequence shown here is derived from an EMBL/GenBank/DDBJ whole genome shotgun (WGS) entry which is preliminary data.</text>
</comment>
<dbReference type="EMBL" id="ADVG01000003">
    <property type="protein sequence ID" value="EFH85328.1"/>
    <property type="molecule type" value="Genomic_DNA"/>
</dbReference>
<dbReference type="STRING" id="485913.Krac_6521"/>
<keyword evidence="3" id="KW-1185">Reference proteome</keyword>
<reference evidence="2 3" key="1">
    <citation type="journal article" date="2011" name="Stand. Genomic Sci.">
        <title>Non-contiguous finished genome sequence and contextual data of the filamentous soil bacterium Ktedonobacter racemifer type strain (SOSP1-21).</title>
        <authorList>
            <person name="Chang Y.J."/>
            <person name="Land M."/>
            <person name="Hauser L."/>
            <person name="Chertkov O."/>
            <person name="Del Rio T.G."/>
            <person name="Nolan M."/>
            <person name="Copeland A."/>
            <person name="Tice H."/>
            <person name="Cheng J.F."/>
            <person name="Lucas S."/>
            <person name="Han C."/>
            <person name="Goodwin L."/>
            <person name="Pitluck S."/>
            <person name="Ivanova N."/>
            <person name="Ovchinikova G."/>
            <person name="Pati A."/>
            <person name="Chen A."/>
            <person name="Palaniappan K."/>
            <person name="Mavromatis K."/>
            <person name="Liolios K."/>
            <person name="Brettin T."/>
            <person name="Fiebig A."/>
            <person name="Rohde M."/>
            <person name="Abt B."/>
            <person name="Goker M."/>
            <person name="Detter J.C."/>
            <person name="Woyke T."/>
            <person name="Bristow J."/>
            <person name="Eisen J.A."/>
            <person name="Markowitz V."/>
            <person name="Hugenholtz P."/>
            <person name="Kyrpides N.C."/>
            <person name="Klenk H.P."/>
            <person name="Lapidus A."/>
        </authorList>
    </citation>
    <scope>NUCLEOTIDE SEQUENCE [LARGE SCALE GENOMIC DNA]</scope>
    <source>
        <strain evidence="3">DSM 44963</strain>
    </source>
</reference>
<evidence type="ECO:0000313" key="2">
    <source>
        <dbReference type="EMBL" id="EFH85328.1"/>
    </source>
</evidence>
<dbReference type="GO" id="GO:0005524">
    <property type="term" value="F:ATP binding"/>
    <property type="evidence" value="ECO:0007669"/>
    <property type="project" value="UniProtKB-KW"/>
</dbReference>
<feature type="domain" description="Histidine kinase/HSP90-like ATPase" evidence="1">
    <location>
        <begin position="1"/>
        <end position="36"/>
    </location>
</feature>
<dbReference type="AlphaFoldDB" id="D6TV02"/>
<evidence type="ECO:0000313" key="3">
    <source>
        <dbReference type="Proteomes" id="UP000004508"/>
    </source>
</evidence>
<keyword evidence="2" id="KW-0547">Nucleotide-binding</keyword>
<name>D6TV02_KTERA</name>
<keyword evidence="2" id="KW-0067">ATP-binding</keyword>
<dbReference type="InParanoid" id="D6TV02"/>
<dbReference type="SUPFAM" id="SSF55874">
    <property type="entry name" value="ATPase domain of HSP90 chaperone/DNA topoisomerase II/histidine kinase"/>
    <property type="match status" value="1"/>
</dbReference>
<dbReference type="Pfam" id="PF02518">
    <property type="entry name" value="HATPase_c"/>
    <property type="match status" value="1"/>
</dbReference>
<dbReference type="Gene3D" id="3.30.565.10">
    <property type="entry name" value="Histidine kinase-like ATPase, C-terminal domain"/>
    <property type="match status" value="1"/>
</dbReference>
<gene>
    <name evidence="2" type="ORF">Krac_6521</name>
</gene>
<evidence type="ECO:0000259" key="1">
    <source>
        <dbReference type="Pfam" id="PF02518"/>
    </source>
</evidence>
<dbReference type="Proteomes" id="UP000004508">
    <property type="component" value="Unassembled WGS sequence"/>
</dbReference>
<proteinExistence type="predicted"/>
<dbReference type="InterPro" id="IPR036890">
    <property type="entry name" value="HATPase_C_sf"/>
</dbReference>
<dbReference type="RefSeq" id="WP_007917533.1">
    <property type="nucleotide sequence ID" value="NZ_ADVG01000003.1"/>
</dbReference>